<feature type="transmembrane region" description="Helical" evidence="1">
    <location>
        <begin position="211"/>
        <end position="235"/>
    </location>
</feature>
<evidence type="ECO:0000313" key="2">
    <source>
        <dbReference type="EMBL" id="MFC3878050.1"/>
    </source>
</evidence>
<evidence type="ECO:0000256" key="1">
    <source>
        <dbReference type="SAM" id="Phobius"/>
    </source>
</evidence>
<reference evidence="3" key="1">
    <citation type="journal article" date="2019" name="Int. J. Syst. Evol. Microbiol.">
        <title>The Global Catalogue of Microorganisms (GCM) 10K type strain sequencing project: providing services to taxonomists for standard genome sequencing and annotation.</title>
        <authorList>
            <consortium name="The Broad Institute Genomics Platform"/>
            <consortium name="The Broad Institute Genome Sequencing Center for Infectious Disease"/>
            <person name="Wu L."/>
            <person name="Ma J."/>
        </authorList>
    </citation>
    <scope>NUCLEOTIDE SEQUENCE [LARGE SCALE GENOMIC DNA]</scope>
    <source>
        <strain evidence="3">CECT 8979</strain>
    </source>
</reference>
<proteinExistence type="predicted"/>
<dbReference type="EMBL" id="JBHSAT010000022">
    <property type="protein sequence ID" value="MFC3878050.1"/>
    <property type="molecule type" value="Genomic_DNA"/>
</dbReference>
<feature type="transmembrane region" description="Helical" evidence="1">
    <location>
        <begin position="48"/>
        <end position="69"/>
    </location>
</feature>
<keyword evidence="1" id="KW-0812">Transmembrane</keyword>
<organism evidence="2 3">
    <name type="scientific">Winogradskyella maritima</name>
    <dbReference type="NCBI Taxonomy" id="1517766"/>
    <lineage>
        <taxon>Bacteria</taxon>
        <taxon>Pseudomonadati</taxon>
        <taxon>Bacteroidota</taxon>
        <taxon>Flavobacteriia</taxon>
        <taxon>Flavobacteriales</taxon>
        <taxon>Flavobacteriaceae</taxon>
        <taxon>Winogradskyella</taxon>
    </lineage>
</organism>
<keyword evidence="3" id="KW-1185">Reference proteome</keyword>
<dbReference type="RefSeq" id="WP_386101641.1">
    <property type="nucleotide sequence ID" value="NZ_JBHSAT010000022.1"/>
</dbReference>
<comment type="caution">
    <text evidence="2">The sequence shown here is derived from an EMBL/GenBank/DDBJ whole genome shotgun (WGS) entry which is preliminary data.</text>
</comment>
<keyword evidence="1" id="KW-0472">Membrane</keyword>
<dbReference type="InterPro" id="IPR009324">
    <property type="entry name" value="DUF981"/>
</dbReference>
<feature type="transmembrane region" description="Helical" evidence="1">
    <location>
        <begin position="167"/>
        <end position="191"/>
    </location>
</feature>
<sequence>MSQSDLIIDWANMPVYNTVMAVATGAALCSMAKVAQHLCFKTKLNPQGWSLNFAVLGMILFLTGLHMTVTWPLAKYYPFDNIVFGEPSLVLGTLLLGIAFYMWKNRESIKTAQSPMMSVAQDLRHFKYILYGMGLALIGVAIAGVRYKLFAAPPEEPIAGEFAEYPIVEALFISGLWAFTGIAAILCPFVFERFANGKRGQTPLVKVTYKLIYTLGVIFLLFGAMNYFTHIGLIVNTMPNQ</sequence>
<feature type="transmembrane region" description="Helical" evidence="1">
    <location>
        <begin position="128"/>
        <end position="147"/>
    </location>
</feature>
<gene>
    <name evidence="2" type="ORF">ACFOSX_12500</name>
</gene>
<feature type="transmembrane region" description="Helical" evidence="1">
    <location>
        <begin position="15"/>
        <end position="36"/>
    </location>
</feature>
<dbReference type="Proteomes" id="UP001595812">
    <property type="component" value="Unassembled WGS sequence"/>
</dbReference>
<evidence type="ECO:0000313" key="3">
    <source>
        <dbReference type="Proteomes" id="UP001595812"/>
    </source>
</evidence>
<protein>
    <submittedName>
        <fullName evidence="2">DUF981 family protein</fullName>
    </submittedName>
</protein>
<keyword evidence="1" id="KW-1133">Transmembrane helix</keyword>
<name>A0ABV8AK91_9FLAO</name>
<dbReference type="Pfam" id="PF06168">
    <property type="entry name" value="DUF981"/>
    <property type="match status" value="1"/>
</dbReference>
<feature type="transmembrane region" description="Helical" evidence="1">
    <location>
        <begin position="81"/>
        <end position="103"/>
    </location>
</feature>
<accession>A0ABV8AK91</accession>